<dbReference type="PANTHER" id="PTHR31739">
    <property type="entry name" value="ENT-COPALYL DIPHOSPHATE SYNTHASE, CHLOROPLASTIC"/>
    <property type="match status" value="1"/>
</dbReference>
<organism evidence="9 10">
    <name type="scientific">Leersia perrieri</name>
    <dbReference type="NCBI Taxonomy" id="77586"/>
    <lineage>
        <taxon>Eukaryota</taxon>
        <taxon>Viridiplantae</taxon>
        <taxon>Streptophyta</taxon>
        <taxon>Embryophyta</taxon>
        <taxon>Tracheophyta</taxon>
        <taxon>Spermatophyta</taxon>
        <taxon>Magnoliopsida</taxon>
        <taxon>Liliopsida</taxon>
        <taxon>Poales</taxon>
        <taxon>Poaceae</taxon>
        <taxon>BOP clade</taxon>
        <taxon>Oryzoideae</taxon>
        <taxon>Oryzeae</taxon>
        <taxon>Oryzinae</taxon>
        <taxon>Leersia</taxon>
    </lineage>
</organism>
<evidence type="ECO:0000256" key="1">
    <source>
        <dbReference type="ARBA" id="ARBA00001946"/>
    </source>
</evidence>
<dbReference type="Gene3D" id="1.10.600.10">
    <property type="entry name" value="Farnesyl Diphosphate Synthase"/>
    <property type="match status" value="1"/>
</dbReference>
<dbReference type="GO" id="GO:0009686">
    <property type="term" value="P:gibberellin biosynthetic process"/>
    <property type="evidence" value="ECO:0007669"/>
    <property type="project" value="TreeGrafter"/>
</dbReference>
<evidence type="ECO:0000256" key="3">
    <source>
        <dbReference type="ARBA" id="ARBA00022723"/>
    </source>
</evidence>
<dbReference type="InterPro" id="IPR050148">
    <property type="entry name" value="Terpene_synthase-like"/>
</dbReference>
<dbReference type="InterPro" id="IPR036965">
    <property type="entry name" value="Terpene_synth_N_sf"/>
</dbReference>
<evidence type="ECO:0000256" key="2">
    <source>
        <dbReference type="ARBA" id="ARBA00006333"/>
    </source>
</evidence>
<keyword evidence="5" id="KW-0413">Isomerase</keyword>
<dbReference type="InterPro" id="IPR001906">
    <property type="entry name" value="Terpene_synth_N"/>
</dbReference>
<name>A0A0D9VES7_9ORYZ</name>
<evidence type="ECO:0000313" key="10">
    <source>
        <dbReference type="Proteomes" id="UP000032180"/>
    </source>
</evidence>
<reference evidence="9 10" key="1">
    <citation type="submission" date="2012-08" db="EMBL/GenBank/DDBJ databases">
        <title>Oryza genome evolution.</title>
        <authorList>
            <person name="Wing R.A."/>
        </authorList>
    </citation>
    <scope>NUCLEOTIDE SEQUENCE</scope>
</reference>
<keyword evidence="4" id="KW-0460">Magnesium</keyword>
<comment type="similarity">
    <text evidence="2">Belongs to the terpene synthase family.</text>
</comment>
<evidence type="ECO:0000259" key="8">
    <source>
        <dbReference type="Pfam" id="PF01397"/>
    </source>
</evidence>
<sequence>MTRILSEQQVNKGSLKKLGLQTNLIEHDTRITKWPDESHDLDDYQHINKVPEEELQPLINQVRSMLSSMEDGAITASAYDTAWVALVPRLDAGGEGPQFPAAVRWIVGNQLPDGSWGDVELFSAYDRVINTLACVVALTKWSLEPDKCRRGLCFLKQNMWRLAEEEPETMPIGFEIAFPSLVEAARSLGIDFPYDHHALKGIYANRELKLKRIPKDMMHIVPTSILHSLEGMPGLDWQRLLKLQSSDGSFLFSPSATAYALMQTGDKKCFAYIDRIIKKFDGGVPNVYPVDLFEHLWVVDRLERLGISRYFQREIEQIMDYVNRYWTEDGICWARNSNVKDVDDTAMAFRLLRLHGYNVSPRVFKNFEKDGEFFCFVGQSTQAVTGMYNLNRASQISFPGEEILQRARIFSYEFLREREAQGALHDKWIISKDLPGEVQYTLDFPWYASLPRVEARTYLDQYGGNNDVWIGKTLYRMPLVNNTAYLELAKQDFNRCQALHQQELHGLQKWFMESDLEAFGVAPEDVLRAYYLAAACIFEPTRATERLAWARVSVLSNIISRHFYSDMSSMKRMERFMCSSLYEENGNVLWLEGYAKDEILARALCQVIDLLAQEAPPVREGPKCIHNLIKCAWIEWMMQHINMKDDGYGKCRVIHPGSCTIHNKETCLLIAQIIEICAGRIGEAASMINETEGAWFIQLASSISDSLHHKNLLSQDTKKNETKIIQIDKEIELDMQELAQYLLPRSDDKRTNNKTKQTFLNIVKSCYYAANCAPHMLDRHISEVIFEHVI</sequence>
<dbReference type="Pfam" id="PF01397">
    <property type="entry name" value="Terpene_synth"/>
    <property type="match status" value="1"/>
</dbReference>
<proteinExistence type="inferred from homology"/>
<dbReference type="SUPFAM" id="SSF48239">
    <property type="entry name" value="Terpenoid cyclases/Protein prenyltransferases"/>
    <property type="match status" value="2"/>
</dbReference>
<dbReference type="SUPFAM" id="SSF48576">
    <property type="entry name" value="Terpenoid synthases"/>
    <property type="match status" value="1"/>
</dbReference>
<evidence type="ECO:0000256" key="5">
    <source>
        <dbReference type="ARBA" id="ARBA00023235"/>
    </source>
</evidence>
<dbReference type="SFLD" id="SFLDG01014">
    <property type="entry name" value="Terpene_Cyclase_Like_1_N-term"/>
    <property type="match status" value="1"/>
</dbReference>
<dbReference type="GO" id="GO:0000287">
    <property type="term" value="F:magnesium ion binding"/>
    <property type="evidence" value="ECO:0007669"/>
    <property type="project" value="TreeGrafter"/>
</dbReference>
<dbReference type="FunFam" id="1.10.600.10:FF:000024">
    <property type="entry name" value="Ent-copalyl diphosphate synthase"/>
    <property type="match status" value="1"/>
</dbReference>
<dbReference type="Gene3D" id="1.50.10.160">
    <property type="match status" value="1"/>
</dbReference>
<dbReference type="AlphaFoldDB" id="A0A0D9VES7"/>
<dbReference type="PANTHER" id="PTHR31739:SF31">
    <property type="entry name" value="ENT-COPALYL DIPHOSPHATE SYNTHASE 1, CHLOROPLASTIC"/>
    <property type="match status" value="1"/>
</dbReference>
<accession>A0A0D9VES7</accession>
<reference evidence="9" key="3">
    <citation type="submission" date="2015-04" db="UniProtKB">
        <authorList>
            <consortium name="EnsemblPlants"/>
        </authorList>
    </citation>
    <scope>IDENTIFICATION</scope>
</reference>
<dbReference type="SFLD" id="SFLDG01605">
    <property type="entry name" value="Terpene_Cyclase_Like_1_N-term"/>
    <property type="match status" value="1"/>
</dbReference>
<dbReference type="STRING" id="77586.A0A0D9VES7"/>
<dbReference type="FunFam" id="1.50.10.130:FF:000002">
    <property type="entry name" value="Ent-copalyl diphosphate synthase, chloroplastic"/>
    <property type="match status" value="1"/>
</dbReference>
<dbReference type="EC" id="5.5.1.13" evidence="6"/>
<dbReference type="InterPro" id="IPR008949">
    <property type="entry name" value="Isoprenoid_synthase_dom_sf"/>
</dbReference>
<dbReference type="GO" id="GO:0009507">
    <property type="term" value="C:chloroplast"/>
    <property type="evidence" value="ECO:0007669"/>
    <property type="project" value="TreeGrafter"/>
</dbReference>
<evidence type="ECO:0000256" key="6">
    <source>
        <dbReference type="ARBA" id="ARBA00038877"/>
    </source>
</evidence>
<evidence type="ECO:0000256" key="4">
    <source>
        <dbReference type="ARBA" id="ARBA00022842"/>
    </source>
</evidence>
<dbReference type="HOGENOM" id="CLU_003125_3_2_1"/>
<protein>
    <recommendedName>
        <fullName evidence="6">ent-copalyl diphosphate synthase</fullName>
        <ecNumber evidence="6">5.5.1.13</ecNumber>
    </recommendedName>
    <alternativeName>
        <fullName evidence="7">Ent-kaurene synthase A</fullName>
    </alternativeName>
</protein>
<evidence type="ECO:0000313" key="9">
    <source>
        <dbReference type="EnsemblPlants" id="LPERR02G10280.1"/>
    </source>
</evidence>
<dbReference type="GO" id="GO:0009905">
    <property type="term" value="F:ent-copalyl diphosphate synthase activity"/>
    <property type="evidence" value="ECO:0007669"/>
    <property type="project" value="UniProtKB-EC"/>
</dbReference>
<dbReference type="eggNOG" id="ENOG502QQN6">
    <property type="taxonomic scope" value="Eukaryota"/>
</dbReference>
<dbReference type="Proteomes" id="UP000032180">
    <property type="component" value="Chromosome 2"/>
</dbReference>
<dbReference type="Gramene" id="LPERR02G10280.1">
    <property type="protein sequence ID" value="LPERR02G10280.1"/>
    <property type="gene ID" value="LPERR02G10280"/>
</dbReference>
<dbReference type="GO" id="GO:0010333">
    <property type="term" value="F:terpene synthase activity"/>
    <property type="evidence" value="ECO:0007669"/>
    <property type="project" value="InterPro"/>
</dbReference>
<keyword evidence="3" id="KW-0479">Metal-binding</keyword>
<dbReference type="Gene3D" id="1.50.10.130">
    <property type="entry name" value="Terpene synthase, N-terminal domain"/>
    <property type="match status" value="1"/>
</dbReference>
<evidence type="ECO:0000256" key="7">
    <source>
        <dbReference type="ARBA" id="ARBA00081255"/>
    </source>
</evidence>
<dbReference type="InterPro" id="IPR008930">
    <property type="entry name" value="Terpenoid_cyclase/PrenylTrfase"/>
</dbReference>
<keyword evidence="10" id="KW-1185">Reference proteome</keyword>
<comment type="cofactor">
    <cofactor evidence="1">
        <name>Mg(2+)</name>
        <dbReference type="ChEBI" id="CHEBI:18420"/>
    </cofactor>
</comment>
<dbReference type="FunFam" id="1.50.10.160:FF:000001">
    <property type="entry name" value="Ent-copalyl diphosphate synthase"/>
    <property type="match status" value="1"/>
</dbReference>
<feature type="domain" description="Terpene synthase N-terminal" evidence="8">
    <location>
        <begin position="236"/>
        <end position="442"/>
    </location>
</feature>
<reference evidence="10" key="2">
    <citation type="submission" date="2013-12" db="EMBL/GenBank/DDBJ databases">
        <authorList>
            <person name="Yu Y."/>
            <person name="Lee S."/>
            <person name="de Baynast K."/>
            <person name="Wissotski M."/>
            <person name="Liu L."/>
            <person name="Talag J."/>
            <person name="Goicoechea J."/>
            <person name="Angelova A."/>
            <person name="Jetty R."/>
            <person name="Kudrna D."/>
            <person name="Golser W."/>
            <person name="Rivera L."/>
            <person name="Zhang J."/>
            <person name="Wing R."/>
        </authorList>
    </citation>
    <scope>NUCLEOTIDE SEQUENCE</scope>
</reference>
<dbReference type="EnsemblPlants" id="LPERR02G10280.1">
    <property type="protein sequence ID" value="LPERR02G10280.1"/>
    <property type="gene ID" value="LPERR02G10280"/>
</dbReference>